<evidence type="ECO:0000313" key="3">
    <source>
        <dbReference type="Proteomes" id="UP001301769"/>
    </source>
</evidence>
<feature type="compositionally biased region" description="Acidic residues" evidence="1">
    <location>
        <begin position="291"/>
        <end position="319"/>
    </location>
</feature>
<feature type="compositionally biased region" description="Basic and acidic residues" evidence="1">
    <location>
        <begin position="229"/>
        <end position="240"/>
    </location>
</feature>
<feature type="compositionally biased region" description="Acidic residues" evidence="1">
    <location>
        <begin position="329"/>
        <end position="339"/>
    </location>
</feature>
<feature type="compositionally biased region" description="Basic and acidic residues" evidence="1">
    <location>
        <begin position="735"/>
        <end position="745"/>
    </location>
</feature>
<dbReference type="EMBL" id="MU858458">
    <property type="protein sequence ID" value="KAK4206254.1"/>
    <property type="molecule type" value="Genomic_DNA"/>
</dbReference>
<sequence>MATKTGQSLHQDVLNFLHNAAKQRHRRTAILHDQLARKPDAQGYQQMRNKLNKDKFIAPLDADTTKCNIYYIKKRFMRFCSQNKHGLWTKTIRTKNCDKGLIMTFLHWICKTYLEPRRKRRKRSKQKTVNQYWRDFKMLYRRANEGRVINANDCAEIVKYIQGPLTAEFDLDKMPKDKPVLGVDDLLLGLTHHWSRDRSVFPTEDDRLDLATIMLFQSYTAGRPAEFVDGTKGRGRKDPLLDEPDDHLISDAVNQLVPDLTDTNPEDTLHSPEDTDPGTEESEEHPTFDGDVYDTDVTEDIECDDNELDDDESYDDEIDDARGSQKVEEEPESLEETDEFGDAIRKHKALCYEDITLWVVKNPNQGGRDVLAMEVYLRHHKGADRKPKPTMFLFREHPLAILCPISHILARAIRDNAIDTAGYTSAEPFFSTHLLKNATKVAWKSSWLKRPIFRKSARTTFGWLEKSETEPMKYATYAFYLDRIGKDLGSEEKWTSYCMRRGNINAIIDKAPNAVVDQVARHDPNTGCKENAYLNHRVGYNVQDAFLERDPSADGLTRAFTHMSIRCNPEVPKEIPKEQFDKLPQDPSIVELRRTVTRRWISIRQQYGFIKMAPEDISKEYRQLQRNLKNAEKSFRDEMTEVFREAYRRRVHNEELERQLNGMAVDEEAEPTIIHQLEERNQLQAILCDFDTTLDLHQNTKRKIRAIDLMVSLASRRETRQPRLSAPAPAPYKDSTPKHLPEKKSPSNSEKIPLVIDQRQCIYCVGDTALPLAVRLRKFSKPSNMMTHVEKVHLKHEPTVGRFVCHHPDCKPLGDFLRDIDHFKAHVQTVHGPQLR</sequence>
<feature type="region of interest" description="Disordered" evidence="1">
    <location>
        <begin position="226"/>
        <end position="245"/>
    </location>
</feature>
<reference evidence="2" key="2">
    <citation type="submission" date="2023-05" db="EMBL/GenBank/DDBJ databases">
        <authorList>
            <consortium name="Lawrence Berkeley National Laboratory"/>
            <person name="Steindorff A."/>
            <person name="Hensen N."/>
            <person name="Bonometti L."/>
            <person name="Westerberg I."/>
            <person name="Brannstrom I.O."/>
            <person name="Guillou S."/>
            <person name="Cros-Aarteil S."/>
            <person name="Calhoun S."/>
            <person name="Haridas S."/>
            <person name="Kuo A."/>
            <person name="Mondo S."/>
            <person name="Pangilinan J."/>
            <person name="Riley R."/>
            <person name="Labutti K."/>
            <person name="Andreopoulos B."/>
            <person name="Lipzen A."/>
            <person name="Chen C."/>
            <person name="Yanf M."/>
            <person name="Daum C."/>
            <person name="Ng V."/>
            <person name="Clum A."/>
            <person name="Ohm R."/>
            <person name="Martin F."/>
            <person name="Silar P."/>
            <person name="Natvig D."/>
            <person name="Lalanne C."/>
            <person name="Gautier V."/>
            <person name="Ament-Velasquez S.L."/>
            <person name="Kruys A."/>
            <person name="Hutchinson M.I."/>
            <person name="Powell A.J."/>
            <person name="Barry K."/>
            <person name="Miller A.N."/>
            <person name="Grigoriev I.V."/>
            <person name="Debuchy R."/>
            <person name="Gladieux P."/>
            <person name="Thoren M.H."/>
            <person name="Johannesson H."/>
        </authorList>
    </citation>
    <scope>NUCLEOTIDE SEQUENCE</scope>
    <source>
        <strain evidence="2">PSN293</strain>
    </source>
</reference>
<protein>
    <recommendedName>
        <fullName evidence="4">FluG domain-containing protein</fullName>
    </recommendedName>
</protein>
<evidence type="ECO:0000256" key="1">
    <source>
        <dbReference type="SAM" id="MobiDB-lite"/>
    </source>
</evidence>
<feature type="region of interest" description="Disordered" evidence="1">
    <location>
        <begin position="717"/>
        <end position="751"/>
    </location>
</feature>
<proteinExistence type="predicted"/>
<reference evidence="2" key="1">
    <citation type="journal article" date="2023" name="Mol. Phylogenet. Evol.">
        <title>Genome-scale phylogeny and comparative genomics of the fungal order Sordariales.</title>
        <authorList>
            <person name="Hensen N."/>
            <person name="Bonometti L."/>
            <person name="Westerberg I."/>
            <person name="Brannstrom I.O."/>
            <person name="Guillou S."/>
            <person name="Cros-Aarteil S."/>
            <person name="Calhoun S."/>
            <person name="Haridas S."/>
            <person name="Kuo A."/>
            <person name="Mondo S."/>
            <person name="Pangilinan J."/>
            <person name="Riley R."/>
            <person name="LaButti K."/>
            <person name="Andreopoulos B."/>
            <person name="Lipzen A."/>
            <person name="Chen C."/>
            <person name="Yan M."/>
            <person name="Daum C."/>
            <person name="Ng V."/>
            <person name="Clum A."/>
            <person name="Steindorff A."/>
            <person name="Ohm R.A."/>
            <person name="Martin F."/>
            <person name="Silar P."/>
            <person name="Natvig D.O."/>
            <person name="Lalanne C."/>
            <person name="Gautier V."/>
            <person name="Ament-Velasquez S.L."/>
            <person name="Kruys A."/>
            <person name="Hutchinson M.I."/>
            <person name="Powell A.J."/>
            <person name="Barry K."/>
            <person name="Miller A.N."/>
            <person name="Grigoriev I.V."/>
            <person name="Debuchy R."/>
            <person name="Gladieux P."/>
            <person name="Hiltunen Thoren M."/>
            <person name="Johannesson H."/>
        </authorList>
    </citation>
    <scope>NUCLEOTIDE SEQUENCE</scope>
    <source>
        <strain evidence="2">PSN293</strain>
    </source>
</reference>
<dbReference type="Pfam" id="PF11917">
    <property type="entry name" value="DUF3435"/>
    <property type="match status" value="1"/>
</dbReference>
<dbReference type="InterPro" id="IPR021842">
    <property type="entry name" value="DUF3435"/>
</dbReference>
<evidence type="ECO:0000313" key="2">
    <source>
        <dbReference type="EMBL" id="KAK4206254.1"/>
    </source>
</evidence>
<feature type="compositionally biased region" description="Acidic residues" evidence="1">
    <location>
        <begin position="274"/>
        <end position="283"/>
    </location>
</feature>
<name>A0AAN6XSU2_9PEZI</name>
<organism evidence="2 3">
    <name type="scientific">Rhypophila decipiens</name>
    <dbReference type="NCBI Taxonomy" id="261697"/>
    <lineage>
        <taxon>Eukaryota</taxon>
        <taxon>Fungi</taxon>
        <taxon>Dikarya</taxon>
        <taxon>Ascomycota</taxon>
        <taxon>Pezizomycotina</taxon>
        <taxon>Sordariomycetes</taxon>
        <taxon>Sordariomycetidae</taxon>
        <taxon>Sordariales</taxon>
        <taxon>Naviculisporaceae</taxon>
        <taxon>Rhypophila</taxon>
    </lineage>
</organism>
<dbReference type="Proteomes" id="UP001301769">
    <property type="component" value="Unassembled WGS sequence"/>
</dbReference>
<feature type="region of interest" description="Disordered" evidence="1">
    <location>
        <begin position="256"/>
        <end position="339"/>
    </location>
</feature>
<dbReference type="PANTHER" id="PTHR37535:SF4">
    <property type="entry name" value="FLUG DOMAIN-CONTAINING PROTEIN"/>
    <property type="match status" value="1"/>
</dbReference>
<keyword evidence="3" id="KW-1185">Reference proteome</keyword>
<dbReference type="PANTHER" id="PTHR37535">
    <property type="entry name" value="FLUG DOMAIN PROTEIN"/>
    <property type="match status" value="1"/>
</dbReference>
<evidence type="ECO:0008006" key="4">
    <source>
        <dbReference type="Google" id="ProtNLM"/>
    </source>
</evidence>
<accession>A0AAN6XSU2</accession>
<comment type="caution">
    <text evidence="2">The sequence shown here is derived from an EMBL/GenBank/DDBJ whole genome shotgun (WGS) entry which is preliminary data.</text>
</comment>
<dbReference type="AlphaFoldDB" id="A0AAN6XSU2"/>
<gene>
    <name evidence="2" type="ORF">QBC37DRAFT_460314</name>
</gene>